<organism evidence="2 3">
    <name type="scientific">Moniliophthora roreri (strain MCA 2997)</name>
    <name type="common">Cocoa frosty pod rot fungus</name>
    <name type="synonym">Crinipellis roreri</name>
    <dbReference type="NCBI Taxonomy" id="1381753"/>
    <lineage>
        <taxon>Eukaryota</taxon>
        <taxon>Fungi</taxon>
        <taxon>Dikarya</taxon>
        <taxon>Basidiomycota</taxon>
        <taxon>Agaricomycotina</taxon>
        <taxon>Agaricomycetes</taxon>
        <taxon>Agaricomycetidae</taxon>
        <taxon>Agaricales</taxon>
        <taxon>Marasmiineae</taxon>
        <taxon>Marasmiaceae</taxon>
        <taxon>Moniliophthora</taxon>
    </lineage>
</organism>
<sequence length="715" mass="80443">MMCMPHTCSWKHLVEVLKRVTSRQAAASQSENLEISMIDASARSLVCEGCWAGPFSQESWRRLMNGEDIMYATAWSRIQAAADHGCGLCRLLITDKENHKDQISFRLSFGAVRPFPGVQYVTPLHAQFLTTEVEGYEIHISNNEYYLHTSPDDPAATEIVARDPIRDVRSQRAYSLGLECLQECVANHDSCPKPNDSARLPTRVIDCLDPEHPKLFVSNGMHAAYAALSYVWGGEQPNCTVTTNLDTYIEGINIDLIPQTTCNAIEAANRYGLRYLWVDAFCIIQDSKEDKKVELTQLRRIFRDAYFTIIASCAQSAFTGFLHDRSPSTSHSPRLPFWCKDGRLGTVSTYPMFTPYDGSGEPVNQRAWCLEERLLSARKLVYASDTLQYHCQTAVSYIGQALAGPRYAERLPDVMFIPDAHIAKYVAGWKGSDWREVRMAWAEVVMNYTNRVVTKPKDKLTAFGGVAEQFHRVWHPQSEGDSAILAQAQGRYLAGLWEKFLLQDLLWKKASDSLRARPTLYLGPSWSWASVDGQVSLYRALDHRLDAAFITDPTQLKSYEILECNVGLDDERLPHGKVKSGSLTLRATMVPTTWRIGMEESKLFVRGDNVKAGLLTLDVHHDDRSLVCVGEIHIDSTEDVRGQVWAVPILWNIGPAPDDIHAAGLFVTSAGNGQFKRVGFWESPELLEPDAEVDRQLVLAWFESDESTRQVLEII</sequence>
<feature type="domain" description="Heterokaryon incompatibility" evidence="1">
    <location>
        <begin position="225"/>
        <end position="372"/>
    </location>
</feature>
<dbReference type="PANTHER" id="PTHR33112:SF8">
    <property type="entry name" value="HETEROKARYON INCOMPATIBILITY DOMAIN-CONTAINING PROTEIN"/>
    <property type="match status" value="1"/>
</dbReference>
<gene>
    <name evidence="2" type="ORF">Moror_7799</name>
</gene>
<dbReference type="KEGG" id="mrr:Moror_7799"/>
<name>V2WTJ5_MONRO</name>
<reference evidence="2 3" key="1">
    <citation type="journal article" date="2014" name="BMC Genomics">
        <title>Genome and secretome analysis of the hemibiotrophic fungal pathogen, Moniliophthora roreri, which causes frosty pod rot disease of cacao: mechanisms of the biotrophic and necrotrophic phases.</title>
        <authorList>
            <person name="Meinhardt L.W."/>
            <person name="Costa G.G.L."/>
            <person name="Thomazella D.P.T."/>
            <person name="Teixeira P.J.P.L."/>
            <person name="Carazzolle M.F."/>
            <person name="Schuster S.C."/>
            <person name="Carlson J.E."/>
            <person name="Guiltinan M.J."/>
            <person name="Mieczkowski P."/>
            <person name="Farmer A."/>
            <person name="Ramaraj T."/>
            <person name="Crozier J."/>
            <person name="Davis R.E."/>
            <person name="Shao J."/>
            <person name="Melnick R.L."/>
            <person name="Pereira G.A.G."/>
            <person name="Bailey B.A."/>
        </authorList>
    </citation>
    <scope>NUCLEOTIDE SEQUENCE [LARGE SCALE GENOMIC DNA]</scope>
    <source>
        <strain evidence="2 3">MCA 2997</strain>
    </source>
</reference>
<evidence type="ECO:0000259" key="1">
    <source>
        <dbReference type="Pfam" id="PF06985"/>
    </source>
</evidence>
<evidence type="ECO:0000313" key="3">
    <source>
        <dbReference type="Proteomes" id="UP000017559"/>
    </source>
</evidence>
<dbReference type="PANTHER" id="PTHR33112">
    <property type="entry name" value="DOMAIN PROTEIN, PUTATIVE-RELATED"/>
    <property type="match status" value="1"/>
</dbReference>
<accession>V2WTJ5</accession>
<protein>
    <submittedName>
        <fullName evidence="2">Tol-like protein</fullName>
    </submittedName>
</protein>
<dbReference type="Pfam" id="PF06985">
    <property type="entry name" value="HET"/>
    <property type="match status" value="1"/>
</dbReference>
<dbReference type="Proteomes" id="UP000017559">
    <property type="component" value="Unassembled WGS sequence"/>
</dbReference>
<comment type="caution">
    <text evidence="2">The sequence shown here is derived from an EMBL/GenBank/DDBJ whole genome shotgun (WGS) entry which is preliminary data.</text>
</comment>
<dbReference type="AlphaFoldDB" id="V2WTJ5"/>
<dbReference type="OrthoDB" id="5125733at2759"/>
<proteinExistence type="predicted"/>
<evidence type="ECO:0000313" key="2">
    <source>
        <dbReference type="EMBL" id="ESK90143.1"/>
    </source>
</evidence>
<dbReference type="HOGENOM" id="CLU_002639_6_3_1"/>
<dbReference type="EMBL" id="AWSO01000469">
    <property type="protein sequence ID" value="ESK90143.1"/>
    <property type="molecule type" value="Genomic_DNA"/>
</dbReference>
<keyword evidence="3" id="KW-1185">Reference proteome</keyword>
<dbReference type="InterPro" id="IPR010730">
    <property type="entry name" value="HET"/>
</dbReference>